<dbReference type="EC" id="2.4.-.-" evidence="3"/>
<keyword evidence="1" id="KW-1133">Transmembrane helix</keyword>
<evidence type="ECO:0000256" key="1">
    <source>
        <dbReference type="SAM" id="Phobius"/>
    </source>
</evidence>
<protein>
    <submittedName>
        <fullName evidence="3">Glycosyltransferase family 39 protein</fullName>
        <ecNumber evidence="3">2.4.-.-</ecNumber>
    </submittedName>
</protein>
<feature type="transmembrane region" description="Helical" evidence="1">
    <location>
        <begin position="219"/>
        <end position="245"/>
    </location>
</feature>
<proteinExistence type="predicted"/>
<dbReference type="InterPro" id="IPR038731">
    <property type="entry name" value="RgtA/B/C-like"/>
</dbReference>
<keyword evidence="4" id="KW-1185">Reference proteome</keyword>
<dbReference type="GO" id="GO:0016757">
    <property type="term" value="F:glycosyltransferase activity"/>
    <property type="evidence" value="ECO:0007669"/>
    <property type="project" value="UniProtKB-KW"/>
</dbReference>
<dbReference type="EMBL" id="JBHFNT010000047">
    <property type="protein sequence ID" value="MFB2833817.1"/>
    <property type="molecule type" value="Genomic_DNA"/>
</dbReference>
<feature type="domain" description="Glycosyltransferase RgtA/B/C/D-like" evidence="2">
    <location>
        <begin position="73"/>
        <end position="227"/>
    </location>
</feature>
<evidence type="ECO:0000313" key="3">
    <source>
        <dbReference type="EMBL" id="MFB2833817.1"/>
    </source>
</evidence>
<keyword evidence="1" id="KW-0812">Transmembrane</keyword>
<feature type="transmembrane region" description="Helical" evidence="1">
    <location>
        <begin position="168"/>
        <end position="184"/>
    </location>
</feature>
<comment type="caution">
    <text evidence="3">The sequence shown here is derived from an EMBL/GenBank/DDBJ whole genome shotgun (WGS) entry which is preliminary data.</text>
</comment>
<gene>
    <name evidence="3" type="ORF">ACE1CA_04725</name>
</gene>
<dbReference type="Pfam" id="PF13231">
    <property type="entry name" value="PMT_2"/>
    <property type="match status" value="1"/>
</dbReference>
<feature type="transmembrane region" description="Helical" evidence="1">
    <location>
        <begin position="114"/>
        <end position="134"/>
    </location>
</feature>
<dbReference type="RefSeq" id="WP_413276269.1">
    <property type="nucleotide sequence ID" value="NZ_JBHFNT010000047.1"/>
</dbReference>
<feature type="transmembrane region" description="Helical" evidence="1">
    <location>
        <begin position="277"/>
        <end position="299"/>
    </location>
</feature>
<feature type="transmembrane region" description="Helical" evidence="1">
    <location>
        <begin position="358"/>
        <end position="380"/>
    </location>
</feature>
<feature type="transmembrane region" description="Helical" evidence="1">
    <location>
        <begin position="81"/>
        <end position="102"/>
    </location>
</feature>
<name>A0ABV4WFG6_9CYAN</name>
<evidence type="ECO:0000313" key="4">
    <source>
        <dbReference type="Proteomes" id="UP001576780"/>
    </source>
</evidence>
<keyword evidence="3" id="KW-0808">Transferase</keyword>
<keyword evidence="3" id="KW-0328">Glycosyltransferase</keyword>
<reference evidence="3 4" key="1">
    <citation type="submission" date="2024-09" db="EMBL/GenBank/DDBJ databases">
        <title>Floridaenema gen nov. (Aerosakkonemataceae, Aerosakkonematales ord. nov., Cyanobacteria) from benthic tropical and subtropical fresh waters, with the description of four new species.</title>
        <authorList>
            <person name="Moretto J.A."/>
            <person name="Berthold D.E."/>
            <person name="Lefler F.W."/>
            <person name="Huang I.-S."/>
            <person name="Laughinghouse H. IV."/>
        </authorList>
    </citation>
    <scope>NUCLEOTIDE SEQUENCE [LARGE SCALE GENOMIC DNA]</scope>
    <source>
        <strain evidence="3 4">BLCC-F167</strain>
    </source>
</reference>
<keyword evidence="1" id="KW-0472">Membrane</keyword>
<organism evidence="3 4">
    <name type="scientific">Floridaenema evergladense BLCC-F167</name>
    <dbReference type="NCBI Taxonomy" id="3153639"/>
    <lineage>
        <taxon>Bacteria</taxon>
        <taxon>Bacillati</taxon>
        <taxon>Cyanobacteriota</taxon>
        <taxon>Cyanophyceae</taxon>
        <taxon>Oscillatoriophycideae</taxon>
        <taxon>Aerosakkonematales</taxon>
        <taxon>Aerosakkonemataceae</taxon>
        <taxon>Floridanema</taxon>
        <taxon>Floridanema evergladense</taxon>
    </lineage>
</organism>
<dbReference type="Proteomes" id="UP001576780">
    <property type="component" value="Unassembled WGS sequence"/>
</dbReference>
<feature type="transmembrane region" description="Helical" evidence="1">
    <location>
        <begin position="12"/>
        <end position="30"/>
    </location>
</feature>
<evidence type="ECO:0000259" key="2">
    <source>
        <dbReference type="Pfam" id="PF13231"/>
    </source>
</evidence>
<feature type="transmembrane region" description="Helical" evidence="1">
    <location>
        <begin position="311"/>
        <end position="328"/>
    </location>
</feature>
<sequence>MENTYSLRKFVITVAIPIVTFWTVLFLFRYPLPHEDDLFFIGAAINLAKGGEFTNPLLEAWNSVFSSGKFYYHPPFHSFTLAAWLKLAGISTTSLLFFQYLCYNIFSLCLALLLRFYAFPRVTALCTTIIYAAWHCNPNPFQSSGFRHDALGMAYLALGLWLLTKDSWLRYFLGFCFLGIAVFTSPITSAYAISFGIAIIIINFINNKNNKNFPKYKYVTLRLLAFVAAICLVVILFLICINFDFHGFKSVFALHASYRRTSTIEAIPVFIKFITRYYGYILLLPTYILYILLSLGIYWKKDRINNWKLKILLVGSNIGIILNVLFYAGAIWFSFYFCWVGIVSIISVMFKERSKIRIYAFLVATLIFLSSQSLNILSLIEREYVTESQYQKIREVVLDKPKRKYAIDEIAARFVFDYKLPKNSIAWNFIKPAPDAYPISAKDKKPGTIWIVSKSKLGHYVPEMQPDYPRVEFMGRKFNSLPKKPFDVILIP</sequence>
<accession>A0ABV4WFG6</accession>